<organism evidence="1 2">
    <name type="scientific">Planococcus shenhongbingii</name>
    <dbReference type="NCBI Taxonomy" id="3058398"/>
    <lineage>
        <taxon>Bacteria</taxon>
        <taxon>Bacillati</taxon>
        <taxon>Bacillota</taxon>
        <taxon>Bacilli</taxon>
        <taxon>Bacillales</taxon>
        <taxon>Caryophanaceae</taxon>
        <taxon>Planococcus</taxon>
    </lineage>
</organism>
<dbReference type="Proteomes" id="UP001172142">
    <property type="component" value="Unassembled WGS sequence"/>
</dbReference>
<evidence type="ECO:0000313" key="1">
    <source>
        <dbReference type="EMBL" id="MDN7245922.1"/>
    </source>
</evidence>
<dbReference type="Gene3D" id="3.30.1380.20">
    <property type="entry name" value="Trafficking protein particle complex subunit 3"/>
    <property type="match status" value="1"/>
</dbReference>
<sequence length="61" mass="7014">MLDSAPLSTSESEQRCFKLEAGFRAQQKHAIDSYLIEAFVETQYKRNQVRITLKTGLHEKA</sequence>
<evidence type="ECO:0000313" key="2">
    <source>
        <dbReference type="Proteomes" id="UP001172142"/>
    </source>
</evidence>
<name>A0ABT8NDF7_9BACL</name>
<dbReference type="EMBL" id="JAUJWU010000002">
    <property type="protein sequence ID" value="MDN7245922.1"/>
    <property type="molecule type" value="Genomic_DNA"/>
</dbReference>
<accession>A0ABT8NDF7</accession>
<reference evidence="1 2" key="1">
    <citation type="submission" date="2023-07" db="EMBL/GenBank/DDBJ databases">
        <title>Novel species in genus Planococcus.</title>
        <authorList>
            <person name="Ning S."/>
        </authorList>
    </citation>
    <scope>NUCLEOTIDE SEQUENCE [LARGE SCALE GENOMIC DNA]</scope>
    <source>
        <strain evidence="1 2">N017</strain>
    </source>
</reference>
<dbReference type="RefSeq" id="WP_301856532.1">
    <property type="nucleotide sequence ID" value="NZ_JAUJWU010000002.1"/>
</dbReference>
<keyword evidence="2" id="KW-1185">Reference proteome</keyword>
<comment type="caution">
    <text evidence="1">The sequence shown here is derived from an EMBL/GenBank/DDBJ whole genome shotgun (WGS) entry which is preliminary data.</text>
</comment>
<proteinExistence type="predicted"/>
<gene>
    <name evidence="1" type="ORF">QWY13_10435</name>
</gene>
<protein>
    <submittedName>
        <fullName evidence="1">Uncharacterized protein</fullName>
    </submittedName>
</protein>